<keyword evidence="1" id="KW-0812">Transmembrane</keyword>
<dbReference type="EMBL" id="CP003879">
    <property type="protein sequence ID" value="AFU70543.1"/>
    <property type="molecule type" value="Genomic_DNA"/>
</dbReference>
<dbReference type="eggNOG" id="ENOG5030SAJ">
    <property type="taxonomic scope" value="Bacteria"/>
</dbReference>
<feature type="transmembrane region" description="Helical" evidence="1">
    <location>
        <begin position="14"/>
        <end position="35"/>
    </location>
</feature>
<keyword evidence="3" id="KW-1185">Reference proteome</keyword>
<dbReference type="Proteomes" id="UP000008514">
    <property type="component" value="Chromosome"/>
</dbReference>
<reference evidence="2" key="2">
    <citation type="submission" date="2012-09" db="EMBL/GenBank/DDBJ databases">
        <title>The complete sequence of Psychroflexus torquis an extreme psychrophile from sea-ice that is stimulated by light.</title>
        <authorList>
            <person name="Feng S."/>
            <person name="Powell S.M."/>
            <person name="Bowman J.P."/>
        </authorList>
    </citation>
    <scope>NUCLEOTIDE SEQUENCE [LARGE SCALE GENOMIC DNA]</scope>
    <source>
        <strain evidence="2">ATCC 700755</strain>
    </source>
</reference>
<accession>K4IL94</accession>
<dbReference type="HOGENOM" id="CLU_091694_1_1_10"/>
<organism evidence="2 3">
    <name type="scientific">Psychroflexus torquis (strain ATCC 700755 / CIP 106069 / ACAM 623)</name>
    <dbReference type="NCBI Taxonomy" id="313595"/>
    <lineage>
        <taxon>Bacteria</taxon>
        <taxon>Pseudomonadati</taxon>
        <taxon>Bacteroidota</taxon>
        <taxon>Flavobacteriia</taxon>
        <taxon>Flavobacteriales</taxon>
        <taxon>Flavobacteriaceae</taxon>
        <taxon>Psychroflexus</taxon>
    </lineage>
</organism>
<dbReference type="STRING" id="313595.P700755_003978"/>
<evidence type="ECO:0000256" key="1">
    <source>
        <dbReference type="SAM" id="Phobius"/>
    </source>
</evidence>
<dbReference type="KEGG" id="ptq:P700755_003978"/>
<evidence type="ECO:0000313" key="2">
    <source>
        <dbReference type="EMBL" id="AFU70543.1"/>
    </source>
</evidence>
<dbReference type="AlphaFoldDB" id="K4IL94"/>
<proteinExistence type="predicted"/>
<keyword evidence="1" id="KW-1133">Transmembrane helix</keyword>
<dbReference type="RefSeq" id="WP_015026076.1">
    <property type="nucleotide sequence ID" value="NC_018721.1"/>
</dbReference>
<reference evidence="2" key="1">
    <citation type="submission" date="2006-03" db="EMBL/GenBank/DDBJ databases">
        <authorList>
            <person name="Bowman J."/>
            <person name="Ferriera S."/>
            <person name="Johnson J."/>
            <person name="Kravitz S."/>
            <person name="Halpern A."/>
            <person name="Remington K."/>
            <person name="Beeson K."/>
            <person name="Tran B."/>
            <person name="Rogers Y.-H."/>
            <person name="Friedman R."/>
            <person name="Venter J.C."/>
        </authorList>
    </citation>
    <scope>NUCLEOTIDE SEQUENCE [LARGE SCALE GENOMIC DNA]</scope>
    <source>
        <strain evidence="2">ATCC 700755</strain>
    </source>
</reference>
<name>K4IL94_PSYTT</name>
<sequence>MRMSALRNTKFSKYLIYAIGEILLVVIGILIALGINSKVEQNKKLTIRNSYVQSLRNDLVADVALLESQIENFDNDLKKNIGFSKRLSAPNANVDSIIKIARYEFLPFYSPDNELNLNTYNALISTGNINLLGKELNGKIQNHNAEQLKTLKVVGVNLQLGADAGVQYISNYPINFPLNGINGNLMNSVWEDIDENKLKANFNGMLTIKITTMSFVSRMRNELLSKTKEMIKIIDDFETE</sequence>
<protein>
    <submittedName>
        <fullName evidence="2">Uncharacterized protein</fullName>
    </submittedName>
</protein>
<evidence type="ECO:0000313" key="3">
    <source>
        <dbReference type="Proteomes" id="UP000008514"/>
    </source>
</evidence>
<gene>
    <name evidence="2" type="ordered locus">P700755_003978</name>
</gene>
<keyword evidence="1" id="KW-0472">Membrane</keyword>
<dbReference type="OrthoDB" id="821805at2"/>